<name>A0A1N6QSZ1_9FLAO</name>
<dbReference type="Gene3D" id="2.60.40.420">
    <property type="entry name" value="Cupredoxins - blue copper proteins"/>
    <property type="match status" value="3"/>
</dbReference>
<dbReference type="GO" id="GO:0005507">
    <property type="term" value="F:copper ion binding"/>
    <property type="evidence" value="ECO:0007669"/>
    <property type="project" value="InterPro"/>
</dbReference>
<dbReference type="OrthoDB" id="9757546at2"/>
<dbReference type="CDD" id="cd13890">
    <property type="entry name" value="CuRO_3_CueO_FtsP"/>
    <property type="match status" value="1"/>
</dbReference>
<dbReference type="PANTHER" id="PTHR48267">
    <property type="entry name" value="CUPREDOXIN SUPERFAMILY PROTEIN"/>
    <property type="match status" value="1"/>
</dbReference>
<reference evidence="6" key="1">
    <citation type="submission" date="2017-01" db="EMBL/GenBank/DDBJ databases">
        <authorList>
            <person name="Varghese N."/>
            <person name="Submissions S."/>
        </authorList>
    </citation>
    <scope>NUCLEOTIDE SEQUENCE [LARGE SCALE GENOMIC DNA]</scope>
    <source>
        <strain evidence="6">DSM 15366</strain>
    </source>
</reference>
<evidence type="ECO:0000313" key="5">
    <source>
        <dbReference type="EMBL" id="SIQ19713.1"/>
    </source>
</evidence>
<dbReference type="RefSeq" id="WP_076547189.1">
    <property type="nucleotide sequence ID" value="NZ_FTMA01000001.1"/>
</dbReference>
<keyword evidence="5" id="KW-0131">Cell cycle</keyword>
<dbReference type="PANTHER" id="PTHR48267:SF1">
    <property type="entry name" value="BILIRUBIN OXIDASE"/>
    <property type="match status" value="1"/>
</dbReference>
<sequence>MKHSILIFLTLLIYSCANTTKVATNKLNIPHLLDSRKISKEIELKIQYGNHQFFSGIKSNTMGFNGNYLGPTIKLYRGDSTKLKFTNDIEEPTTVHGHGLHVNGEIDGGPQNIIKPNEKWEITIPVQQEASTNWYHPHLMGKTAEHVHAGLAGLYIIEDENSIQLPLPKTYGVNDIPLVVQDRGFTNGKMNDYSVSMQELMEGKREETLVINGTINPFIKAPKGWLRLRILNGSNARFYELYLKGNLSFYKIATEGGFLDKPIKITELKMAPGERNEIMIDLSDGLSKELMATFLPAENDGVSMFLTKQRVLDIRVDNSKESKGTLPEKLNQITPLNPSDAVVTRTFELEMDMDGEEGENMNGMDMGNMFSINGKSMDMMRIDEKVKKGEIEIWRIKGEMMEHPFHMHGTSFLILSQNGNPPKKEDQGWKDVVIVGNEWTEVIMKFNHVATKRYPYMYHCHILEHEDAGMMGQFTVE</sequence>
<evidence type="ECO:0000256" key="2">
    <source>
        <dbReference type="ARBA" id="ARBA00023002"/>
    </source>
</evidence>
<gene>
    <name evidence="5" type="ORF">SAMN05421797_1011012</name>
</gene>
<dbReference type="GO" id="GO:0051301">
    <property type="term" value="P:cell division"/>
    <property type="evidence" value="ECO:0007669"/>
    <property type="project" value="UniProtKB-KW"/>
</dbReference>
<dbReference type="STRING" id="228959.SAMN05421797_1011012"/>
<organism evidence="5 6">
    <name type="scientific">Maribacter ulvicola</name>
    <dbReference type="NCBI Taxonomy" id="228959"/>
    <lineage>
        <taxon>Bacteria</taxon>
        <taxon>Pseudomonadati</taxon>
        <taxon>Bacteroidota</taxon>
        <taxon>Flavobacteriia</taxon>
        <taxon>Flavobacteriales</taxon>
        <taxon>Flavobacteriaceae</taxon>
        <taxon>Maribacter</taxon>
    </lineage>
</organism>
<evidence type="ECO:0000256" key="1">
    <source>
        <dbReference type="ARBA" id="ARBA00022723"/>
    </source>
</evidence>
<dbReference type="Pfam" id="PF07731">
    <property type="entry name" value="Cu-oxidase_2"/>
    <property type="match status" value="1"/>
</dbReference>
<dbReference type="GO" id="GO:0016491">
    <property type="term" value="F:oxidoreductase activity"/>
    <property type="evidence" value="ECO:0007669"/>
    <property type="project" value="UniProtKB-KW"/>
</dbReference>
<evidence type="ECO:0000259" key="3">
    <source>
        <dbReference type="Pfam" id="PF07731"/>
    </source>
</evidence>
<evidence type="ECO:0000313" key="6">
    <source>
        <dbReference type="Proteomes" id="UP000186953"/>
    </source>
</evidence>
<keyword evidence="1" id="KW-0479">Metal-binding</keyword>
<dbReference type="InterPro" id="IPR011706">
    <property type="entry name" value="Cu-oxidase_C"/>
</dbReference>
<keyword evidence="6" id="KW-1185">Reference proteome</keyword>
<dbReference type="PROSITE" id="PS51257">
    <property type="entry name" value="PROKAR_LIPOPROTEIN"/>
    <property type="match status" value="1"/>
</dbReference>
<dbReference type="EMBL" id="FTMA01000001">
    <property type="protein sequence ID" value="SIQ19713.1"/>
    <property type="molecule type" value="Genomic_DNA"/>
</dbReference>
<dbReference type="InterPro" id="IPR002355">
    <property type="entry name" value="Cu_oxidase_Cu_BS"/>
</dbReference>
<proteinExistence type="predicted"/>
<protein>
    <submittedName>
        <fullName evidence="5">Cell division protein SufI</fullName>
    </submittedName>
</protein>
<keyword evidence="5" id="KW-0132">Cell division</keyword>
<dbReference type="CDD" id="cd04232">
    <property type="entry name" value="CuRO_1_CueO_FtsP"/>
    <property type="match status" value="1"/>
</dbReference>
<evidence type="ECO:0000259" key="4">
    <source>
        <dbReference type="Pfam" id="PF07732"/>
    </source>
</evidence>
<accession>A0A1N6QSZ1</accession>
<dbReference type="InterPro" id="IPR008972">
    <property type="entry name" value="Cupredoxin"/>
</dbReference>
<dbReference type="InterPro" id="IPR011707">
    <property type="entry name" value="Cu-oxidase-like_N"/>
</dbReference>
<dbReference type="PROSITE" id="PS00080">
    <property type="entry name" value="MULTICOPPER_OXIDASE2"/>
    <property type="match status" value="1"/>
</dbReference>
<dbReference type="InterPro" id="IPR045087">
    <property type="entry name" value="Cu-oxidase_fam"/>
</dbReference>
<dbReference type="SUPFAM" id="SSF49503">
    <property type="entry name" value="Cupredoxins"/>
    <property type="match status" value="3"/>
</dbReference>
<feature type="domain" description="Plastocyanin-like" evidence="4">
    <location>
        <begin position="46"/>
        <end position="161"/>
    </location>
</feature>
<dbReference type="Pfam" id="PF07732">
    <property type="entry name" value="Cu-oxidase_3"/>
    <property type="match status" value="1"/>
</dbReference>
<keyword evidence="2" id="KW-0560">Oxidoreductase</keyword>
<feature type="domain" description="Plastocyanin-like" evidence="3">
    <location>
        <begin position="360"/>
        <end position="477"/>
    </location>
</feature>
<dbReference type="AlphaFoldDB" id="A0A1N6QSZ1"/>
<dbReference type="Proteomes" id="UP000186953">
    <property type="component" value="Unassembled WGS sequence"/>
</dbReference>